<accession>B0TJJ4</accession>
<dbReference type="STRING" id="458817.Shal_2432"/>
<dbReference type="KEGG" id="shl:Shal_2432"/>
<sequence length="203" mass="22850">MNQVPYSQSCENNKSAILAVLIHSFSDVSQVLEIGSGTGQHAVYFAKQLPQLIWQTSDQLAYHNGINAWLAKQPSDNLRAPIELDVTQPWPVNKLENDTLEGIFTANTLHIMSKSMVEDFFRGLGKHLAIKGQFCVYGPFNYGGEYTSASNRQFDKWLFEQNPQSAIRDIEWITALAAAQGLTLVTDHPMPANNRLLHFEKRD</sequence>
<dbReference type="Pfam" id="PF06080">
    <property type="entry name" value="DUF938"/>
    <property type="match status" value="1"/>
</dbReference>
<dbReference type="EMBL" id="CP000931">
    <property type="protein sequence ID" value="ABZ76990.1"/>
    <property type="molecule type" value="Genomic_DNA"/>
</dbReference>
<dbReference type="OrthoDB" id="5563826at2"/>
<dbReference type="PANTHER" id="PTHR20974">
    <property type="entry name" value="UPF0585 PROTEIN CG18661"/>
    <property type="match status" value="1"/>
</dbReference>
<protein>
    <recommendedName>
        <fullName evidence="3">Methylase</fullName>
    </recommendedName>
</protein>
<keyword evidence="2" id="KW-1185">Reference proteome</keyword>
<evidence type="ECO:0000313" key="1">
    <source>
        <dbReference type="EMBL" id="ABZ76990.1"/>
    </source>
</evidence>
<dbReference type="InterPro" id="IPR029063">
    <property type="entry name" value="SAM-dependent_MTases_sf"/>
</dbReference>
<gene>
    <name evidence="1" type="ordered locus">Shal_2432</name>
</gene>
<dbReference type="Gene3D" id="3.40.50.150">
    <property type="entry name" value="Vaccinia Virus protein VP39"/>
    <property type="match status" value="1"/>
</dbReference>
<dbReference type="InterPro" id="IPR010342">
    <property type="entry name" value="DUF938"/>
</dbReference>
<dbReference type="eggNOG" id="COG2813">
    <property type="taxonomic scope" value="Bacteria"/>
</dbReference>
<reference evidence="1" key="1">
    <citation type="submission" date="2008-01" db="EMBL/GenBank/DDBJ databases">
        <title>Complete sequence of Shewanella halifaxensis HAW-EB4.</title>
        <authorList>
            <consortium name="US DOE Joint Genome Institute"/>
            <person name="Copeland A."/>
            <person name="Lucas S."/>
            <person name="Lapidus A."/>
            <person name="Glavina del Rio T."/>
            <person name="Dalin E."/>
            <person name="Tice H."/>
            <person name="Bruce D."/>
            <person name="Goodwin L."/>
            <person name="Pitluck S."/>
            <person name="Sims D."/>
            <person name="Brettin T."/>
            <person name="Detter J.C."/>
            <person name="Han C."/>
            <person name="Kuske C.R."/>
            <person name="Schmutz J."/>
            <person name="Larimer F."/>
            <person name="Land M."/>
            <person name="Hauser L."/>
            <person name="Kyrpides N."/>
            <person name="Kim E."/>
            <person name="Zhao J.-S."/>
            <person name="Richardson P."/>
        </authorList>
    </citation>
    <scope>NUCLEOTIDE SEQUENCE [LARGE SCALE GENOMIC DNA]</scope>
    <source>
        <strain evidence="1">HAW-EB4</strain>
    </source>
</reference>
<proteinExistence type="predicted"/>
<dbReference type="Proteomes" id="UP000001317">
    <property type="component" value="Chromosome"/>
</dbReference>
<evidence type="ECO:0000313" key="2">
    <source>
        <dbReference type="Proteomes" id="UP000001317"/>
    </source>
</evidence>
<dbReference type="HOGENOM" id="CLU_067698_2_0_6"/>
<dbReference type="AlphaFoldDB" id="B0TJJ4"/>
<dbReference type="PANTHER" id="PTHR20974:SF0">
    <property type="entry name" value="UPF0585 PROTEIN CG18661"/>
    <property type="match status" value="1"/>
</dbReference>
<evidence type="ECO:0008006" key="3">
    <source>
        <dbReference type="Google" id="ProtNLM"/>
    </source>
</evidence>
<dbReference type="RefSeq" id="WP_012277518.1">
    <property type="nucleotide sequence ID" value="NC_010334.1"/>
</dbReference>
<organism evidence="1 2">
    <name type="scientific">Shewanella halifaxensis (strain HAW-EB4)</name>
    <dbReference type="NCBI Taxonomy" id="458817"/>
    <lineage>
        <taxon>Bacteria</taxon>
        <taxon>Pseudomonadati</taxon>
        <taxon>Pseudomonadota</taxon>
        <taxon>Gammaproteobacteria</taxon>
        <taxon>Alteromonadales</taxon>
        <taxon>Shewanellaceae</taxon>
        <taxon>Shewanella</taxon>
    </lineage>
</organism>
<dbReference type="SUPFAM" id="SSF53335">
    <property type="entry name" value="S-adenosyl-L-methionine-dependent methyltransferases"/>
    <property type="match status" value="1"/>
</dbReference>
<name>B0TJJ4_SHEHH</name>